<dbReference type="Pfam" id="PF07745">
    <property type="entry name" value="Glyco_hydro_53"/>
    <property type="match status" value="1"/>
</dbReference>
<proteinExistence type="inferred from homology"/>
<evidence type="ECO:0000313" key="4">
    <source>
        <dbReference type="EMBL" id="GAI31336.1"/>
    </source>
</evidence>
<comment type="caution">
    <text evidence="4">The sequence shown here is derived from an EMBL/GenBank/DDBJ whole genome shotgun (WGS) entry which is preliminary data.</text>
</comment>
<dbReference type="GO" id="GO:0015926">
    <property type="term" value="F:glucosidase activity"/>
    <property type="evidence" value="ECO:0007669"/>
    <property type="project" value="InterPro"/>
</dbReference>
<evidence type="ECO:0000256" key="2">
    <source>
        <dbReference type="ARBA" id="ARBA00022801"/>
    </source>
</evidence>
<gene>
    <name evidence="4" type="ORF">S06H3_25137</name>
</gene>
<name>X1NM95_9ZZZZ</name>
<comment type="similarity">
    <text evidence="1">Belongs to the glycosyl hydrolase 53 family.</text>
</comment>
<accession>X1NM95</accession>
<dbReference type="GO" id="GO:0045490">
    <property type="term" value="P:pectin catabolic process"/>
    <property type="evidence" value="ECO:0007669"/>
    <property type="project" value="TreeGrafter"/>
</dbReference>
<evidence type="ECO:0000256" key="1">
    <source>
        <dbReference type="ARBA" id="ARBA00010687"/>
    </source>
</evidence>
<protein>
    <recommendedName>
        <fullName evidence="5">Arabinogalactan endo-beta-1,4-galactanase</fullName>
    </recommendedName>
</protein>
<dbReference type="Gene3D" id="3.20.20.80">
    <property type="entry name" value="Glycosidases"/>
    <property type="match status" value="1"/>
</dbReference>
<reference evidence="4" key="1">
    <citation type="journal article" date="2014" name="Front. Microbiol.">
        <title>High frequency of phylogenetically diverse reductive dehalogenase-homologous genes in deep subseafloor sedimentary metagenomes.</title>
        <authorList>
            <person name="Kawai M."/>
            <person name="Futagami T."/>
            <person name="Toyoda A."/>
            <person name="Takaki Y."/>
            <person name="Nishi S."/>
            <person name="Hori S."/>
            <person name="Arai W."/>
            <person name="Tsubouchi T."/>
            <person name="Morono Y."/>
            <person name="Uchiyama I."/>
            <person name="Ito T."/>
            <person name="Fujiyama A."/>
            <person name="Inagaki F."/>
            <person name="Takami H."/>
        </authorList>
    </citation>
    <scope>NUCLEOTIDE SEQUENCE</scope>
    <source>
        <strain evidence="4">Expedition CK06-06</strain>
    </source>
</reference>
<dbReference type="InterPro" id="IPR011683">
    <property type="entry name" value="Glyco_hydro_53"/>
</dbReference>
<feature type="non-terminal residue" evidence="4">
    <location>
        <position position="1"/>
    </location>
</feature>
<evidence type="ECO:0008006" key="5">
    <source>
        <dbReference type="Google" id="ProtNLM"/>
    </source>
</evidence>
<feature type="non-terminal residue" evidence="4">
    <location>
        <position position="59"/>
    </location>
</feature>
<dbReference type="PANTHER" id="PTHR34983">
    <property type="entry name" value="ARABINOGALACTAN ENDO-BETA-1,4-GALACTANASE A"/>
    <property type="match status" value="1"/>
</dbReference>
<keyword evidence="3" id="KW-0326">Glycosidase</keyword>
<dbReference type="EMBL" id="BARV01014358">
    <property type="protein sequence ID" value="GAI31336.1"/>
    <property type="molecule type" value="Genomic_DNA"/>
</dbReference>
<organism evidence="4">
    <name type="scientific">marine sediment metagenome</name>
    <dbReference type="NCBI Taxonomy" id="412755"/>
    <lineage>
        <taxon>unclassified sequences</taxon>
        <taxon>metagenomes</taxon>
        <taxon>ecological metagenomes</taxon>
    </lineage>
</organism>
<dbReference type="AlphaFoldDB" id="X1NM95"/>
<dbReference type="SUPFAM" id="SSF51445">
    <property type="entry name" value="(Trans)glycosidases"/>
    <property type="match status" value="1"/>
</dbReference>
<keyword evidence="2" id="KW-0378">Hydrolase</keyword>
<sequence length="59" mass="6610">AASLDYDVIGLSYYPYWDGPLDGFIANMNDISSRYDKEVVAAEIAYAFTTDNYDNMGNI</sequence>
<dbReference type="InterPro" id="IPR017853">
    <property type="entry name" value="GH"/>
</dbReference>
<dbReference type="PANTHER" id="PTHR34983:SF2">
    <property type="entry name" value="ENDO-BETA-1,4-GALACTANASE"/>
    <property type="match status" value="1"/>
</dbReference>
<evidence type="ECO:0000256" key="3">
    <source>
        <dbReference type="ARBA" id="ARBA00023295"/>
    </source>
</evidence>